<gene>
    <name evidence="16" type="ORF">CR513_23051</name>
</gene>
<evidence type="ECO:0000313" key="16">
    <source>
        <dbReference type="EMBL" id="RDX94556.1"/>
    </source>
</evidence>
<dbReference type="EMBL" id="QJKJ01004341">
    <property type="protein sequence ID" value="RDX94556.1"/>
    <property type="molecule type" value="Genomic_DNA"/>
</dbReference>
<keyword evidence="14" id="KW-0812">Transmembrane</keyword>
<protein>
    <recommendedName>
        <fullName evidence="5">isochorismate synthase</fullName>
        <ecNumber evidence="5">5.4.4.2</ecNumber>
    </recommendedName>
</protein>
<evidence type="ECO:0000256" key="6">
    <source>
        <dbReference type="ARBA" id="ARBA00022528"/>
    </source>
</evidence>
<evidence type="ECO:0000256" key="11">
    <source>
        <dbReference type="ARBA" id="ARBA00023235"/>
    </source>
</evidence>
<sequence>MATATLHKCLTHFTDAKKCTNILLPPASKGQQQSVYFLHYHRAVCQGCYLSMNGCREGEQQYARTRSPVGTIETRTLAAVASPAMAMYSLNMAISEMKSEAPFGTSSGIVRVQVPIEEQLEAIDWLHSQNHPLLPRCYFSGRKRTHCCNGENLVSVAGVGSAVFFSQPHPFSYWDWISIRRFLSERCPLIRAYGAIRFNAKAKVSSEWLAFGSFYFMIPQVEFNELEGGSMLTITIAWDNDLSWSWENAINELQETLCKVSSSIVKFPKQTPPTLILSGHNIPSKVDWDLSVNRALQMIEQNDSLLAKVVLARSTRVVPTADIDPLAWLSCLKVEGENAYQFLLQPPNAPAFIGNTPEQLFHRKWLHITSEALAGTRARGASHALDRQIELDLLTSPKDDIEFTIVRDTIRRKLEAVCEKVVIKPEKMIRKLPRIQHLFAQLSGRLRSEEDEFEILSSLHPSPAVCGFPTEEAQLLIAETEVFDRGMYAGPVGWFGGGESEFAVGIRSALVEKDLGAFIYAGTGIVEGSSPYLEWDELELKTSQFTKLLKLNLPQRQKFCHMKFEIMLFPSFWILWLPCVSVAFTGTINLAILRYWFICWFGSF</sequence>
<dbReference type="PANTHER" id="PTHR47253:SF4">
    <property type="entry name" value="ISOCHORISMATE SYNTHASE 2, CHLOROPLASTIC"/>
    <property type="match status" value="1"/>
</dbReference>
<evidence type="ECO:0000313" key="17">
    <source>
        <dbReference type="Proteomes" id="UP000257109"/>
    </source>
</evidence>
<name>A0A371GVR2_MUCPR</name>
<dbReference type="OrthoDB" id="8119704at2759"/>
<keyword evidence="8" id="KW-0611">Plant defense</keyword>
<dbReference type="PANTHER" id="PTHR47253">
    <property type="match status" value="1"/>
</dbReference>
<keyword evidence="14" id="KW-0472">Membrane</keyword>
<comment type="similarity">
    <text evidence="4">Belongs to the isochorismate synthase family.</text>
</comment>
<dbReference type="GO" id="GO:0008909">
    <property type="term" value="F:isochorismate synthase activity"/>
    <property type="evidence" value="ECO:0007669"/>
    <property type="project" value="UniProtKB-EC"/>
</dbReference>
<keyword evidence="17" id="KW-1185">Reference proteome</keyword>
<dbReference type="EC" id="5.4.4.2" evidence="5"/>
<dbReference type="Gene3D" id="3.60.120.10">
    <property type="entry name" value="Anthranilate synthase"/>
    <property type="match status" value="1"/>
</dbReference>
<evidence type="ECO:0000259" key="15">
    <source>
        <dbReference type="Pfam" id="PF00425"/>
    </source>
</evidence>
<evidence type="ECO:0000256" key="8">
    <source>
        <dbReference type="ARBA" id="ARBA00022821"/>
    </source>
</evidence>
<evidence type="ECO:0000256" key="2">
    <source>
        <dbReference type="ARBA" id="ARBA00001946"/>
    </source>
</evidence>
<evidence type="ECO:0000256" key="5">
    <source>
        <dbReference type="ARBA" id="ARBA00012824"/>
    </source>
</evidence>
<dbReference type="Proteomes" id="UP000257109">
    <property type="component" value="Unassembled WGS sequence"/>
</dbReference>
<keyword evidence="14" id="KW-1133">Transmembrane helix</keyword>
<proteinExistence type="inferred from homology"/>
<comment type="function">
    <text evidence="12">Isochorismate synthase involved in the synthesis of salicylic acid (SA) required for both local and systemic acquired resistance (LAR and SAR) while SA synthesized through the phenylalanine ammonium lyase (PAL) pathway seems to potentiate plant cell death. Also involved in phylloquinone (vitamin K1) synthesis. Has no isochorismate pyruvate lyase (IPL) activity.</text>
</comment>
<evidence type="ECO:0000256" key="7">
    <source>
        <dbReference type="ARBA" id="ARBA00022640"/>
    </source>
</evidence>
<dbReference type="GO" id="GO:0006952">
    <property type="term" value="P:defense response"/>
    <property type="evidence" value="ECO:0007669"/>
    <property type="project" value="UniProtKB-KW"/>
</dbReference>
<keyword evidence="11" id="KW-0413">Isomerase</keyword>
<evidence type="ECO:0000256" key="10">
    <source>
        <dbReference type="ARBA" id="ARBA00022946"/>
    </source>
</evidence>
<feature type="transmembrane region" description="Helical" evidence="14">
    <location>
        <begin position="573"/>
        <end position="597"/>
    </location>
</feature>
<feature type="domain" description="Chorismate-utilising enzyme C-terminal" evidence="15">
    <location>
        <begin position="286"/>
        <end position="541"/>
    </location>
</feature>
<comment type="cofactor">
    <cofactor evidence="2">
        <name>Mg(2+)</name>
        <dbReference type="ChEBI" id="CHEBI:18420"/>
    </cofactor>
</comment>
<comment type="caution">
    <text evidence="16">The sequence shown here is derived from an EMBL/GenBank/DDBJ whole genome shotgun (WGS) entry which is preliminary data.</text>
</comment>
<dbReference type="NCBIfam" id="TIGR00543">
    <property type="entry name" value="isochor_syn"/>
    <property type="match status" value="1"/>
</dbReference>
<dbReference type="InterPro" id="IPR044250">
    <property type="entry name" value="MenF-like"/>
</dbReference>
<dbReference type="InterPro" id="IPR004561">
    <property type="entry name" value="IsoChor_synthase"/>
</dbReference>
<keyword evidence="7" id="KW-0934">Plastid</keyword>
<evidence type="ECO:0000256" key="14">
    <source>
        <dbReference type="SAM" id="Phobius"/>
    </source>
</evidence>
<evidence type="ECO:0000256" key="1">
    <source>
        <dbReference type="ARBA" id="ARBA00000799"/>
    </source>
</evidence>
<organism evidence="16 17">
    <name type="scientific">Mucuna pruriens</name>
    <name type="common">Velvet bean</name>
    <name type="synonym">Dolichos pruriens</name>
    <dbReference type="NCBI Taxonomy" id="157652"/>
    <lineage>
        <taxon>Eukaryota</taxon>
        <taxon>Viridiplantae</taxon>
        <taxon>Streptophyta</taxon>
        <taxon>Embryophyta</taxon>
        <taxon>Tracheophyta</taxon>
        <taxon>Spermatophyta</taxon>
        <taxon>Magnoliopsida</taxon>
        <taxon>eudicotyledons</taxon>
        <taxon>Gunneridae</taxon>
        <taxon>Pentapetalae</taxon>
        <taxon>rosids</taxon>
        <taxon>fabids</taxon>
        <taxon>Fabales</taxon>
        <taxon>Fabaceae</taxon>
        <taxon>Papilionoideae</taxon>
        <taxon>50 kb inversion clade</taxon>
        <taxon>NPAAA clade</taxon>
        <taxon>indigoferoid/millettioid clade</taxon>
        <taxon>Phaseoleae</taxon>
        <taxon>Mucuna</taxon>
    </lineage>
</organism>
<comment type="pathway">
    <text evidence="13">Siderophore biosynthesis; salicylate biosynthesis.</text>
</comment>
<comment type="catalytic activity">
    <reaction evidence="1">
        <text>chorismate = isochorismate</text>
        <dbReference type="Rhea" id="RHEA:18985"/>
        <dbReference type="ChEBI" id="CHEBI:29748"/>
        <dbReference type="ChEBI" id="CHEBI:29780"/>
        <dbReference type="EC" id="5.4.4.2"/>
    </reaction>
</comment>
<comment type="subcellular location">
    <subcellularLocation>
        <location evidence="3">Plastid</location>
        <location evidence="3">Chloroplast</location>
    </subcellularLocation>
</comment>
<dbReference type="AlphaFoldDB" id="A0A371GVR2"/>
<dbReference type="FunFam" id="3.60.120.10:FF:000005">
    <property type="entry name" value="isochorismate synthase, chloroplastic-like isoform X1"/>
    <property type="match status" value="1"/>
</dbReference>
<dbReference type="GO" id="GO:0009507">
    <property type="term" value="C:chloroplast"/>
    <property type="evidence" value="ECO:0007669"/>
    <property type="project" value="UniProtKB-SubCell"/>
</dbReference>
<evidence type="ECO:0000256" key="9">
    <source>
        <dbReference type="ARBA" id="ARBA00022842"/>
    </source>
</evidence>
<dbReference type="STRING" id="157652.A0A371GVR2"/>
<dbReference type="GO" id="GO:0042372">
    <property type="term" value="P:phylloquinone biosynthetic process"/>
    <property type="evidence" value="ECO:0007669"/>
    <property type="project" value="TreeGrafter"/>
</dbReference>
<reference evidence="16" key="1">
    <citation type="submission" date="2018-05" db="EMBL/GenBank/DDBJ databases">
        <title>Draft genome of Mucuna pruriens seed.</title>
        <authorList>
            <person name="Nnadi N.E."/>
            <person name="Vos R."/>
            <person name="Hasami M.H."/>
            <person name="Devisetty U.K."/>
            <person name="Aguiy J.C."/>
        </authorList>
    </citation>
    <scope>NUCLEOTIDE SEQUENCE [LARGE SCALE GENOMIC DNA]</scope>
    <source>
        <strain evidence="16">JCA_2017</strain>
    </source>
</reference>
<keyword evidence="10" id="KW-0809">Transit peptide</keyword>
<evidence type="ECO:0000256" key="4">
    <source>
        <dbReference type="ARBA" id="ARBA00005297"/>
    </source>
</evidence>
<evidence type="ECO:0000256" key="3">
    <source>
        <dbReference type="ARBA" id="ARBA00004229"/>
    </source>
</evidence>
<dbReference type="InterPro" id="IPR005801">
    <property type="entry name" value="ADC_synthase"/>
</dbReference>
<dbReference type="InterPro" id="IPR015890">
    <property type="entry name" value="Chorismate_C"/>
</dbReference>
<keyword evidence="9" id="KW-0460">Magnesium</keyword>
<dbReference type="SUPFAM" id="SSF56322">
    <property type="entry name" value="ADC synthase"/>
    <property type="match status" value="1"/>
</dbReference>
<evidence type="ECO:0000256" key="12">
    <source>
        <dbReference type="ARBA" id="ARBA00059718"/>
    </source>
</evidence>
<dbReference type="Pfam" id="PF00425">
    <property type="entry name" value="Chorismate_bind"/>
    <property type="match status" value="1"/>
</dbReference>
<evidence type="ECO:0000256" key="13">
    <source>
        <dbReference type="ARBA" id="ARBA00060533"/>
    </source>
</evidence>
<feature type="non-terminal residue" evidence="16">
    <location>
        <position position="1"/>
    </location>
</feature>
<keyword evidence="6" id="KW-0150">Chloroplast</keyword>
<accession>A0A371GVR2</accession>